<dbReference type="Proteomes" id="UP000259030">
    <property type="component" value="Chromosome"/>
</dbReference>
<evidence type="ECO:0000313" key="3">
    <source>
        <dbReference type="EMBL" id="ASN80360.1"/>
    </source>
</evidence>
<name>A0A221SUQ4_9DEIO</name>
<feature type="region of interest" description="Disordered" evidence="1">
    <location>
        <begin position="249"/>
        <end position="282"/>
    </location>
</feature>
<keyword evidence="4" id="KW-1185">Reference proteome</keyword>
<dbReference type="KEGG" id="dfc:DFI_04475"/>
<dbReference type="RefSeq" id="WP_027462094.1">
    <property type="nucleotide sequence ID" value="NZ_CP021081.1"/>
</dbReference>
<keyword evidence="2" id="KW-0472">Membrane</keyword>
<accession>A0A221SUQ4</accession>
<feature type="compositionally biased region" description="Basic and acidic residues" evidence="1">
    <location>
        <begin position="249"/>
        <end position="275"/>
    </location>
</feature>
<feature type="transmembrane region" description="Helical" evidence="2">
    <location>
        <begin position="49"/>
        <end position="66"/>
    </location>
</feature>
<evidence type="ECO:0000256" key="2">
    <source>
        <dbReference type="SAM" id="Phobius"/>
    </source>
</evidence>
<proteinExistence type="predicted"/>
<keyword evidence="2" id="KW-1133">Transmembrane helix</keyword>
<dbReference type="EMBL" id="CP021081">
    <property type="protein sequence ID" value="ASN80360.1"/>
    <property type="molecule type" value="Genomic_DNA"/>
</dbReference>
<organism evidence="3 4">
    <name type="scientific">Deinococcus ficus</name>
    <dbReference type="NCBI Taxonomy" id="317577"/>
    <lineage>
        <taxon>Bacteria</taxon>
        <taxon>Thermotogati</taxon>
        <taxon>Deinococcota</taxon>
        <taxon>Deinococci</taxon>
        <taxon>Deinococcales</taxon>
        <taxon>Deinococcaceae</taxon>
        <taxon>Deinococcus</taxon>
    </lineage>
</organism>
<evidence type="ECO:0000256" key="1">
    <source>
        <dbReference type="SAM" id="MobiDB-lite"/>
    </source>
</evidence>
<feature type="transmembrane region" description="Helical" evidence="2">
    <location>
        <begin position="86"/>
        <end position="119"/>
    </location>
</feature>
<keyword evidence="2" id="KW-0812">Transmembrane</keyword>
<feature type="transmembrane region" description="Helical" evidence="2">
    <location>
        <begin position="25"/>
        <end position="43"/>
    </location>
</feature>
<sequence>MEVEEREAHRAARRARRAARRRKDVPGLLFGLMIPVLVAALIFDRGEPVPGMMTLALAGFTAFLLWNPRTGTNLRNVLGNNEAQGVASMIVPAMFLSGIFGGPIMMVMVLMLAAVGLFLAGTQGSRLLTPDAFPPAPAPSPQPEDIQVPAATPALPATASGEVVTPIDIRELCRGLPPALAGEVLATVEHLEAVEVQATRSGDARLGFDARQGLRDYLPNTVNAWKQQTPEQRDPQELARALDQVRRIAGADRQSSEHARQAWETQKRFLEDRTGKNPLELE</sequence>
<gene>
    <name evidence="3" type="ORF">DFI_04475</name>
</gene>
<reference evidence="3 4" key="1">
    <citation type="submission" date="2017-05" db="EMBL/GenBank/DDBJ databases">
        <title>The complete genome sequence of Deinococcus ficus isolated from the rhizosphere of the Ficus religiosa L. in Taiwan.</title>
        <authorList>
            <person name="Wu K.-M."/>
            <person name="Liao T.-L."/>
            <person name="Liu Y.-M."/>
            <person name="Young C.-C."/>
            <person name="Tsai S.-F."/>
        </authorList>
    </citation>
    <scope>NUCLEOTIDE SEQUENCE [LARGE SCALE GENOMIC DNA]</scope>
    <source>
        <strain evidence="3 4">CC-FR2-10</strain>
    </source>
</reference>
<evidence type="ECO:0000313" key="4">
    <source>
        <dbReference type="Proteomes" id="UP000259030"/>
    </source>
</evidence>
<protein>
    <submittedName>
        <fullName evidence="3">Uncharacterized protein</fullName>
    </submittedName>
</protein>
<dbReference type="AlphaFoldDB" id="A0A221SUQ4"/>